<dbReference type="InterPro" id="IPR036047">
    <property type="entry name" value="F-box-like_dom_sf"/>
</dbReference>
<evidence type="ECO:0000256" key="1">
    <source>
        <dbReference type="SAM" id="MobiDB-lite"/>
    </source>
</evidence>
<protein>
    <recommendedName>
        <fullName evidence="3">F-box domain-containing protein</fullName>
    </recommendedName>
</protein>
<dbReference type="Gramene" id="KGN52104">
    <property type="protein sequence ID" value="KGN52104"/>
    <property type="gene ID" value="Csa_5G610380"/>
</dbReference>
<dbReference type="Pfam" id="PF12937">
    <property type="entry name" value="F-box-like"/>
    <property type="match status" value="1"/>
</dbReference>
<feature type="chain" id="PRO_5001972469" description="F-box domain-containing protein" evidence="2">
    <location>
        <begin position="20"/>
        <end position="524"/>
    </location>
</feature>
<dbReference type="Gene3D" id="1.20.1280.50">
    <property type="match status" value="1"/>
</dbReference>
<keyword evidence="5" id="KW-1185">Reference proteome</keyword>
<dbReference type="EMBL" id="CM002926">
    <property type="protein sequence ID" value="KGN52104.1"/>
    <property type="molecule type" value="Genomic_DNA"/>
</dbReference>
<reference evidence="4 5" key="3">
    <citation type="journal article" date="2010" name="BMC Genomics">
        <title>Transcriptome sequencing and comparative analysis of cucumber flowers with different sex types.</title>
        <authorList>
            <person name="Guo S."/>
            <person name="Zheng Y."/>
            <person name="Joung J.G."/>
            <person name="Liu S."/>
            <person name="Zhang Z."/>
            <person name="Crasta O.R."/>
            <person name="Sobral B.W."/>
            <person name="Xu Y."/>
            <person name="Huang S."/>
            <person name="Fei Z."/>
        </authorList>
    </citation>
    <scope>NUCLEOTIDE SEQUENCE [LARGE SCALE GENOMIC DNA]</scope>
    <source>
        <strain evidence="5">cv. 9930</strain>
    </source>
</reference>
<dbReference type="eggNOG" id="ENOG502QWDK">
    <property type="taxonomic scope" value="Eukaryota"/>
</dbReference>
<gene>
    <name evidence="4" type="ORF">Csa_5G610380</name>
</gene>
<dbReference type="AlphaFoldDB" id="A0A0A0KT87"/>
<dbReference type="OMA" id="FYHKMVL"/>
<evidence type="ECO:0000313" key="5">
    <source>
        <dbReference type="Proteomes" id="UP000029981"/>
    </source>
</evidence>
<dbReference type="InterPro" id="IPR005174">
    <property type="entry name" value="KIB1-4_b-propeller"/>
</dbReference>
<dbReference type="Pfam" id="PF03478">
    <property type="entry name" value="Beta-prop_KIB1-4"/>
    <property type="match status" value="1"/>
</dbReference>
<reference evidence="4 5" key="1">
    <citation type="journal article" date="2009" name="Nat. Genet.">
        <title>The genome of the cucumber, Cucumis sativus L.</title>
        <authorList>
            <person name="Huang S."/>
            <person name="Li R."/>
            <person name="Zhang Z."/>
            <person name="Li L."/>
            <person name="Gu X."/>
            <person name="Fan W."/>
            <person name="Lucas W.J."/>
            <person name="Wang X."/>
            <person name="Xie B."/>
            <person name="Ni P."/>
            <person name="Ren Y."/>
            <person name="Zhu H."/>
            <person name="Li J."/>
            <person name="Lin K."/>
            <person name="Jin W."/>
            <person name="Fei Z."/>
            <person name="Li G."/>
            <person name="Staub J."/>
            <person name="Kilian A."/>
            <person name="van der Vossen E.A."/>
            <person name="Wu Y."/>
            <person name="Guo J."/>
            <person name="He J."/>
            <person name="Jia Z."/>
            <person name="Ren Y."/>
            <person name="Tian G."/>
            <person name="Lu Y."/>
            <person name="Ruan J."/>
            <person name="Qian W."/>
            <person name="Wang M."/>
            <person name="Huang Q."/>
            <person name="Li B."/>
            <person name="Xuan Z."/>
            <person name="Cao J."/>
            <person name="Asan"/>
            <person name="Wu Z."/>
            <person name="Zhang J."/>
            <person name="Cai Q."/>
            <person name="Bai Y."/>
            <person name="Zhao B."/>
            <person name="Han Y."/>
            <person name="Li Y."/>
            <person name="Li X."/>
            <person name="Wang S."/>
            <person name="Shi Q."/>
            <person name="Liu S."/>
            <person name="Cho W.K."/>
            <person name="Kim J.Y."/>
            <person name="Xu Y."/>
            <person name="Heller-Uszynska K."/>
            <person name="Miao H."/>
            <person name="Cheng Z."/>
            <person name="Zhang S."/>
            <person name="Wu J."/>
            <person name="Yang Y."/>
            <person name="Kang H."/>
            <person name="Li M."/>
            <person name="Liang H."/>
            <person name="Ren X."/>
            <person name="Shi Z."/>
            <person name="Wen M."/>
            <person name="Jian M."/>
            <person name="Yang H."/>
            <person name="Zhang G."/>
            <person name="Yang Z."/>
            <person name="Chen R."/>
            <person name="Liu S."/>
            <person name="Li J."/>
            <person name="Ma L."/>
            <person name="Liu H."/>
            <person name="Zhou Y."/>
            <person name="Zhao J."/>
            <person name="Fang X."/>
            <person name="Li G."/>
            <person name="Fang L."/>
            <person name="Li Y."/>
            <person name="Liu D."/>
            <person name="Zheng H."/>
            <person name="Zhang Y."/>
            <person name="Qin N."/>
            <person name="Li Z."/>
            <person name="Yang G."/>
            <person name="Yang S."/>
            <person name="Bolund L."/>
            <person name="Kristiansen K."/>
            <person name="Zheng H."/>
            <person name="Li S."/>
            <person name="Zhang X."/>
            <person name="Yang H."/>
            <person name="Wang J."/>
            <person name="Sun R."/>
            <person name="Zhang B."/>
            <person name="Jiang S."/>
            <person name="Wang J."/>
            <person name="Du Y."/>
            <person name="Li S."/>
        </authorList>
    </citation>
    <scope>NUCLEOTIDE SEQUENCE [LARGE SCALE GENOMIC DNA]</scope>
    <source>
        <strain evidence="5">cv. 9930</strain>
    </source>
</reference>
<dbReference type="PANTHER" id="PTHR44259">
    <property type="entry name" value="OS07G0183000 PROTEIN-RELATED"/>
    <property type="match status" value="1"/>
</dbReference>
<feature type="region of interest" description="Disordered" evidence="1">
    <location>
        <begin position="109"/>
        <end position="129"/>
    </location>
</feature>
<dbReference type="PANTHER" id="PTHR44259:SF113">
    <property type="entry name" value="OS06G0659700 PROTEIN"/>
    <property type="match status" value="1"/>
</dbReference>
<evidence type="ECO:0000259" key="3">
    <source>
        <dbReference type="PROSITE" id="PS50181"/>
    </source>
</evidence>
<feature type="compositionally biased region" description="Basic residues" evidence="1">
    <location>
        <begin position="109"/>
        <end position="124"/>
    </location>
</feature>
<dbReference type="InterPro" id="IPR050942">
    <property type="entry name" value="F-box_BR-signaling"/>
</dbReference>
<evidence type="ECO:0000313" key="4">
    <source>
        <dbReference type="EMBL" id="KGN52104.1"/>
    </source>
</evidence>
<dbReference type="PROSITE" id="PS50181">
    <property type="entry name" value="FBOX"/>
    <property type="match status" value="1"/>
</dbReference>
<name>A0A0A0KT87_CUCSA</name>
<reference evidence="4 5" key="2">
    <citation type="journal article" date="2009" name="PLoS ONE">
        <title>An integrated genetic and cytogenetic map of the cucumber genome.</title>
        <authorList>
            <person name="Ren Y."/>
            <person name="Zhang Z."/>
            <person name="Liu J."/>
            <person name="Staub J.E."/>
            <person name="Han Y."/>
            <person name="Cheng Z."/>
            <person name="Li X."/>
            <person name="Lu J."/>
            <person name="Miao H."/>
            <person name="Kang H."/>
            <person name="Xie B."/>
            <person name="Gu X."/>
            <person name="Wang X."/>
            <person name="Du Y."/>
            <person name="Jin W."/>
            <person name="Huang S."/>
        </authorList>
    </citation>
    <scope>NUCLEOTIDE SEQUENCE [LARGE SCALE GENOMIC DNA]</scope>
    <source>
        <strain evidence="5">cv. 9930</strain>
    </source>
</reference>
<sequence length="524" mass="60167">MLITHKSLFGSLFLTPSLFIGIGPVEVARMDSSCRKDEEDGHCGETRIESSGDGVAAIPPPSSAHAKFFTSPIVDFSDCILIQGSPLIFFLAGELLTSHFVHPQILRKMSKSKRRNQRQRKKRKLENGRGNSTVDWAALPRDVLVMIFEQLSLVDCISVDNVCKLWSNILSELPNWKMGGFPWLMMSGKKDREMRTCASILENRIWEIELHEAYGAYIWGSFQDWVIMVKDLGCYSLEVSLLNPFSVRKINLPRLWNFYHKMVLSGSPAEENTICAAIHSQNREIAFWVQGSEVWHKYKLEGTPFEDAVFCNGSLFLLCNDSNIFQIEATSIISYFREDECVISISEIKVQFHEVRSLKINSQHVLKYLVESSGDVLLVCRYFSEKPDAVLETINFEIYSLDLSQMSWEKIVCLDDRILFLGKCCSRSLSSTDLGILISNRIYFSNDDMAPWWNEWDSNHLKVVSSRFGLNNSSGKDWGTFHIIRDSSGKFCFHGNRDNWGPIWFTAPLWWYSKNIARKSNRYR</sequence>
<evidence type="ECO:0000256" key="2">
    <source>
        <dbReference type="SAM" id="SignalP"/>
    </source>
</evidence>
<reference evidence="4 5" key="4">
    <citation type="journal article" date="2011" name="BMC Genomics">
        <title>RNA-Seq improves annotation of protein-coding genes in the cucumber genome.</title>
        <authorList>
            <person name="Li Z."/>
            <person name="Zhang Z."/>
            <person name="Yan P."/>
            <person name="Huang S."/>
            <person name="Fei Z."/>
            <person name="Lin K."/>
        </authorList>
    </citation>
    <scope>NUCLEOTIDE SEQUENCE [LARGE SCALE GENOMIC DNA]</scope>
    <source>
        <strain evidence="5">cv. 9930</strain>
    </source>
</reference>
<keyword evidence="2" id="KW-0732">Signal</keyword>
<dbReference type="Proteomes" id="UP000029981">
    <property type="component" value="Chromosome 5"/>
</dbReference>
<dbReference type="SUPFAM" id="SSF81383">
    <property type="entry name" value="F-box domain"/>
    <property type="match status" value="1"/>
</dbReference>
<dbReference type="InterPro" id="IPR001810">
    <property type="entry name" value="F-box_dom"/>
</dbReference>
<feature type="domain" description="F-box" evidence="3">
    <location>
        <begin position="133"/>
        <end position="179"/>
    </location>
</feature>
<organism evidence="4 5">
    <name type="scientific">Cucumis sativus</name>
    <name type="common">Cucumber</name>
    <dbReference type="NCBI Taxonomy" id="3659"/>
    <lineage>
        <taxon>Eukaryota</taxon>
        <taxon>Viridiplantae</taxon>
        <taxon>Streptophyta</taxon>
        <taxon>Embryophyta</taxon>
        <taxon>Tracheophyta</taxon>
        <taxon>Spermatophyta</taxon>
        <taxon>Magnoliopsida</taxon>
        <taxon>eudicotyledons</taxon>
        <taxon>Gunneridae</taxon>
        <taxon>Pentapetalae</taxon>
        <taxon>rosids</taxon>
        <taxon>fabids</taxon>
        <taxon>Cucurbitales</taxon>
        <taxon>Cucurbitaceae</taxon>
        <taxon>Benincaseae</taxon>
        <taxon>Cucumis</taxon>
    </lineage>
</organism>
<feature type="signal peptide" evidence="2">
    <location>
        <begin position="1"/>
        <end position="19"/>
    </location>
</feature>
<proteinExistence type="predicted"/>
<accession>A0A0A0KT87</accession>